<dbReference type="PRINTS" id="PR00465">
    <property type="entry name" value="EP450IV"/>
</dbReference>
<feature type="binding site" description="axial binding residue" evidence="8">
    <location>
        <position position="385"/>
    </location>
    <ligand>
        <name>heme</name>
        <dbReference type="ChEBI" id="CHEBI:30413"/>
    </ligand>
    <ligandPart>
        <name>Fe</name>
        <dbReference type="ChEBI" id="CHEBI:18248"/>
    </ligandPart>
</feature>
<evidence type="ECO:0000256" key="2">
    <source>
        <dbReference type="ARBA" id="ARBA00010617"/>
    </source>
</evidence>
<evidence type="ECO:0008006" key="11">
    <source>
        <dbReference type="Google" id="ProtNLM"/>
    </source>
</evidence>
<dbReference type="PANTHER" id="PTHR46206">
    <property type="entry name" value="CYTOCHROME P450"/>
    <property type="match status" value="1"/>
</dbReference>
<dbReference type="GO" id="GO:0016705">
    <property type="term" value="F:oxidoreductase activity, acting on paired donors, with incorporation or reduction of molecular oxygen"/>
    <property type="evidence" value="ECO:0007669"/>
    <property type="project" value="InterPro"/>
</dbReference>
<keyword evidence="7" id="KW-0503">Monooxygenase</keyword>
<dbReference type="GO" id="GO:0020037">
    <property type="term" value="F:heme binding"/>
    <property type="evidence" value="ECO:0007669"/>
    <property type="project" value="InterPro"/>
</dbReference>
<keyword evidence="6 8" id="KW-0408">Iron</keyword>
<dbReference type="GO" id="GO:0005506">
    <property type="term" value="F:iron ion binding"/>
    <property type="evidence" value="ECO:0007669"/>
    <property type="project" value="InterPro"/>
</dbReference>
<protein>
    <recommendedName>
        <fullName evidence="11">Cytochrome P450</fullName>
    </recommendedName>
</protein>
<dbReference type="GO" id="GO:0004497">
    <property type="term" value="F:monooxygenase activity"/>
    <property type="evidence" value="ECO:0007669"/>
    <property type="project" value="UniProtKB-KW"/>
</dbReference>
<keyword evidence="4 8" id="KW-0479">Metal-binding</keyword>
<keyword evidence="10" id="KW-1185">Reference proteome</keyword>
<comment type="similarity">
    <text evidence="2">Belongs to the cytochrome P450 family.</text>
</comment>
<evidence type="ECO:0000313" key="9">
    <source>
        <dbReference type="EMBL" id="RAO73278.1"/>
    </source>
</evidence>
<comment type="cofactor">
    <cofactor evidence="1 8">
        <name>heme</name>
        <dbReference type="ChEBI" id="CHEBI:30413"/>
    </cofactor>
</comment>
<dbReference type="RefSeq" id="XP_040737792.1">
    <property type="nucleotide sequence ID" value="XM_040882190.1"/>
</dbReference>
<proteinExistence type="inferred from homology"/>
<dbReference type="EMBL" id="MIKG01000023">
    <property type="protein sequence ID" value="RAO73278.1"/>
    <property type="molecule type" value="Genomic_DNA"/>
</dbReference>
<evidence type="ECO:0000313" key="10">
    <source>
        <dbReference type="Proteomes" id="UP000249363"/>
    </source>
</evidence>
<dbReference type="Pfam" id="PF00067">
    <property type="entry name" value="p450"/>
    <property type="match status" value="1"/>
</dbReference>
<comment type="caution">
    <text evidence="9">The sequence shown here is derived from an EMBL/GenBank/DDBJ whole genome shotgun (WGS) entry which is preliminary data.</text>
</comment>
<reference evidence="9 10" key="1">
    <citation type="journal article" date="2017" name="Biotechnol. Biofuels">
        <title>Differential beta-glucosidase expression as a function of carbon source availability in Talaromyces amestolkiae: a genomic and proteomic approach.</title>
        <authorList>
            <person name="de Eugenio L.I."/>
            <person name="Mendez-Liter J.A."/>
            <person name="Nieto-Dominguez M."/>
            <person name="Alonso L."/>
            <person name="Gil-Munoz J."/>
            <person name="Barriuso J."/>
            <person name="Prieto A."/>
            <person name="Martinez M.J."/>
        </authorList>
    </citation>
    <scope>NUCLEOTIDE SEQUENCE [LARGE SCALE GENOMIC DNA]</scope>
    <source>
        <strain evidence="9 10">CIB</strain>
    </source>
</reference>
<evidence type="ECO:0000256" key="3">
    <source>
        <dbReference type="ARBA" id="ARBA00022617"/>
    </source>
</evidence>
<gene>
    <name evidence="9" type="ORF">BHQ10_009290</name>
</gene>
<dbReference type="InterPro" id="IPR002403">
    <property type="entry name" value="Cyt_P450_E_grp-IV"/>
</dbReference>
<name>A0A364LBU8_TALAM</name>
<evidence type="ECO:0000256" key="4">
    <source>
        <dbReference type="ARBA" id="ARBA00022723"/>
    </source>
</evidence>
<keyword evidence="3 8" id="KW-0349">Heme</keyword>
<dbReference type="AlphaFoldDB" id="A0A364LBU8"/>
<sequence>MINAEKGSIWSRGYRSRQKYAQDLPNLVQAGLRKANAFRIAGPDGINVILSPTYLNEICNHPALRLEPVAGEELNSHIAGFEVFAQLEINHVISDVVRTKLTRRLDWHEISPRETALQTLSRLTSLIFVGEKVGRNPDWSRILTSYNVEVFTASNELKLWPKPLRSLAARFIPSCRQLRQYIREARAILEPVVDSRLEAEEYGDEKEYPDVITWLKEASQRAGEPHDPVLAQMMLAAGAFQTSSDLLSQVLLDLSARKDWNTLIEELRQEIVSALHGTGWKKIALNDLKLLDSALKETQRLKPASILAMPRYASEQIDLADGTIIPKGSTTYVANVAMRDPKIYTNPDTFDPYRFLRSREAGNSSAYLVSTSPEHIGFGLGRYECPGRFYVANITKIVLCHMLLKYDIKFSETCSAAPVTSGIRLESNPDARILVRRRQEEILI</sequence>
<dbReference type="InterPro" id="IPR036396">
    <property type="entry name" value="Cyt_P450_sf"/>
</dbReference>
<dbReference type="CDD" id="cd11041">
    <property type="entry name" value="CYP503A1-like"/>
    <property type="match status" value="1"/>
</dbReference>
<evidence type="ECO:0000256" key="5">
    <source>
        <dbReference type="ARBA" id="ARBA00023002"/>
    </source>
</evidence>
<organism evidence="9 10">
    <name type="scientific">Talaromyces amestolkiae</name>
    <dbReference type="NCBI Taxonomy" id="1196081"/>
    <lineage>
        <taxon>Eukaryota</taxon>
        <taxon>Fungi</taxon>
        <taxon>Dikarya</taxon>
        <taxon>Ascomycota</taxon>
        <taxon>Pezizomycotina</taxon>
        <taxon>Eurotiomycetes</taxon>
        <taxon>Eurotiomycetidae</taxon>
        <taxon>Eurotiales</taxon>
        <taxon>Trichocomaceae</taxon>
        <taxon>Talaromyces</taxon>
        <taxon>Talaromyces sect. Talaromyces</taxon>
    </lineage>
</organism>
<dbReference type="OrthoDB" id="4225407at2759"/>
<evidence type="ECO:0000256" key="6">
    <source>
        <dbReference type="ARBA" id="ARBA00023004"/>
    </source>
</evidence>
<dbReference type="PANTHER" id="PTHR46206:SF2">
    <property type="entry name" value="CYTOCHROME P450 MONOOXYGENASE AUSG-RELATED"/>
    <property type="match status" value="1"/>
</dbReference>
<dbReference type="SUPFAM" id="SSF48264">
    <property type="entry name" value="Cytochrome P450"/>
    <property type="match status" value="1"/>
</dbReference>
<evidence type="ECO:0000256" key="1">
    <source>
        <dbReference type="ARBA" id="ARBA00001971"/>
    </source>
</evidence>
<dbReference type="InterPro" id="IPR001128">
    <property type="entry name" value="Cyt_P450"/>
</dbReference>
<dbReference type="Gene3D" id="1.10.630.10">
    <property type="entry name" value="Cytochrome P450"/>
    <property type="match status" value="1"/>
</dbReference>
<dbReference type="GeneID" id="63798504"/>
<keyword evidence="5" id="KW-0560">Oxidoreductase</keyword>
<dbReference type="Proteomes" id="UP000249363">
    <property type="component" value="Unassembled WGS sequence"/>
</dbReference>
<evidence type="ECO:0000256" key="8">
    <source>
        <dbReference type="PIRSR" id="PIRSR602403-1"/>
    </source>
</evidence>
<dbReference type="STRING" id="1196081.A0A364LBU8"/>
<evidence type="ECO:0000256" key="7">
    <source>
        <dbReference type="ARBA" id="ARBA00023033"/>
    </source>
</evidence>
<accession>A0A364LBU8</accession>